<dbReference type="OrthoDB" id="9801699at2"/>
<dbReference type="EMBL" id="CP032695">
    <property type="protein sequence ID" value="AYG63402.1"/>
    <property type="molecule type" value="Genomic_DNA"/>
</dbReference>
<name>A0A387G658_9HYPH</name>
<reference evidence="1 2" key="1">
    <citation type="submission" date="2018-10" db="EMBL/GenBank/DDBJ databases">
        <title>Rhizobium etli, R. leguminosarum and a new Rhizobium genospecies from Phaseolus dumosus.</title>
        <authorList>
            <person name="Ramirez-Puebla S.T."/>
            <person name="Rogel-Hernandez M.A."/>
            <person name="Guerrero G."/>
            <person name="Ormeno-Orrillo E."/>
            <person name="Martinez-Romero J.C."/>
            <person name="Negrete-Yankelevich S."/>
            <person name="Martinez-Romero E."/>
        </authorList>
    </citation>
    <scope>NUCLEOTIDE SEQUENCE [LARGE SCALE GENOMIC DNA]</scope>
    <source>
        <strain evidence="1 2">CCGE525</strain>
        <plasmid evidence="2">prccge525c</plasmid>
    </source>
</reference>
<protein>
    <submittedName>
        <fullName evidence="1">Uncharacterized protein</fullName>
    </submittedName>
</protein>
<dbReference type="RefSeq" id="WP_120708306.1">
    <property type="nucleotide sequence ID" value="NZ_CP032695.1"/>
</dbReference>
<proteinExistence type="predicted"/>
<dbReference type="KEGG" id="rjg:CCGE525_32625"/>
<keyword evidence="1" id="KW-0614">Plasmid</keyword>
<evidence type="ECO:0000313" key="2">
    <source>
        <dbReference type="Proteomes" id="UP000282195"/>
    </source>
</evidence>
<dbReference type="AlphaFoldDB" id="A0A387G658"/>
<gene>
    <name evidence="1" type="ORF">CCGE525_32625</name>
</gene>
<sequence>MIAYPGFRRVIGANMRSGLSEMWDSLNKCSYLGRCRRYCLELTLRDLESYRPGIRAQAVLADGTLVHRAVDGSNHRPHDR</sequence>
<evidence type="ECO:0000313" key="1">
    <source>
        <dbReference type="EMBL" id="AYG63402.1"/>
    </source>
</evidence>
<organism evidence="1 2">
    <name type="scientific">Rhizobium jaguaris</name>
    <dbReference type="NCBI Taxonomy" id="1312183"/>
    <lineage>
        <taxon>Bacteria</taxon>
        <taxon>Pseudomonadati</taxon>
        <taxon>Pseudomonadota</taxon>
        <taxon>Alphaproteobacteria</taxon>
        <taxon>Hyphomicrobiales</taxon>
        <taxon>Rhizobiaceae</taxon>
        <taxon>Rhizobium/Agrobacterium group</taxon>
        <taxon>Rhizobium</taxon>
    </lineage>
</organism>
<accession>A0A387G658</accession>
<keyword evidence="2" id="KW-1185">Reference proteome</keyword>
<geneLocation type="plasmid" evidence="2">
    <name>prccge525c</name>
</geneLocation>
<dbReference type="Proteomes" id="UP000282195">
    <property type="component" value="Plasmid pRCCGE525c"/>
</dbReference>